<keyword evidence="3" id="KW-1185">Reference proteome</keyword>
<dbReference type="EMBL" id="JAXDAE010000004">
    <property type="protein sequence ID" value="MDY2586775.1"/>
    <property type="molecule type" value="Genomic_DNA"/>
</dbReference>
<dbReference type="InterPro" id="IPR013783">
    <property type="entry name" value="Ig-like_fold"/>
</dbReference>
<dbReference type="Pfam" id="PF13585">
    <property type="entry name" value="CHU_C"/>
    <property type="match status" value="1"/>
</dbReference>
<gene>
    <name evidence="2" type="ORF">SNF14_05455</name>
</gene>
<feature type="domain" description="PKD" evidence="1">
    <location>
        <begin position="558"/>
        <end position="621"/>
    </location>
</feature>
<protein>
    <submittedName>
        <fullName evidence="2">PKD domain-containing protein</fullName>
    </submittedName>
</protein>
<feature type="domain" description="PKD" evidence="1">
    <location>
        <begin position="1862"/>
        <end position="1911"/>
    </location>
</feature>
<comment type="caution">
    <text evidence="2">The sequence shown here is derived from an EMBL/GenBank/DDBJ whole genome shotgun (WGS) entry which is preliminary data.</text>
</comment>
<sequence length="2016" mass="213385">MRYHKRHAFALLFYLCIGIVAAYNLSDVLVKVRPKSKLELPPTASISGTTTVCLNETPQPVITFTGADGDTPYTFTYTLNGGANQTITTTGTNNSVTLPVNTGAVGTFTYELVSVTDSNNDTETINETATVTVANPPTVGFTFNNGGCSADAVNFDATASGNGPFTYSWSFGDGETSTDEDPSHIYDAFGCGFSNYTATLEVTDANGCTASVSETVNVEQRPDLSFEDLDAQFTPPFDNCGNNTIDPAYTINVGNTSASAGCITSYDIVWGDGTSETNVTFPITHTYANLGSFNMVITGYGDSGCNATETILVKNSSNPIGAIISPGNTVNLCLPANELGFAIGSWGANPPDTTYFIDYGDGTQATYTQNDLIAAVANYDPNNPELADPFPIPHEYTESNCPNPNYTITLIIATSCGQTVLTAGPIIILSQPQVDFEFDNPSCVNTAVQFTNLTEGGFGPNCVTQAAHNWDFGDGTTSNLENPTHIYTSPGTYTVTLTEENFCGLSDPVVKTICIEPDLVADFSLDNNEGCIPFNVGATNTTDLSQSCGGETYLWEVTYSPDFCGTSASWGFTNNTDETSENPSFQFLTAGVYTISMTITNSCGDFTTTQQINVKQPPAASINPIDEACGTASFNPSANITTCAPAAETITYNWSFPGGTPATSNQLDPGTISYNTPGNYTVTFSVTNECGTATVTEGFSVNESPTMTNTDLTQTLCSGNDSDAIVFTSDNSNTTYTWTSNNPAGLTGFIPNGTGDTIPAQTLINTTGVAIDLIYTVTPDINGCVGPSVSFTITIEPAPFIDAQPQPEVICLNGTPNDLVISYQGTGTPSYQWYVNTVDDTTTGTAIAGANGPTFTPPTDILGTLYYYVIITFTTGDCNEIISDTAEITVEEIAQINTEPIGTQSICIGGESEELSVTITGGAGTVSYQWYSNTNNSNTGGTVIAGATFASYTPPVFTGLGTFYYYVEVSFTGSGCTGLVSTVAEIIVVEDPEIISPDFDIQSVCQNTTVDPLEVQVSGGLGTISYQWYVNTVNDTTTGTPIAGATAASYTPPSDVVGTFYYYCIVTQDVSGCEVTSSVATVEVTAAAQFSSQPLSDELCLGETTPALSVSYTNGTGTPSYQWFQNTVNDTTTGTPIAGATTDMYQPIVDTVGTTYYYVIITFNTGGCSEIISDVAEIIVNETPSITDGTVLICSGNTFEFLPDGITGNVVPVGTTYTWSDPVVNPAGSITGAAEQPTASGTISQFLENTTINPVTVTYTVTPNTNGCVGADFDVVVTVNPSISVASIVVNNSCFNSDDASIAITITGGVPFTSGNPYQVSWTGPNGFVSSATTISNLEAGTYTLDILDDGGCPYNDTFTITEPDELIFSAVNFDPDTISCFGANDGEINIDISGGIEPYTYNWTRDGNPFSNNEDLDNLEPGTYEITVTDVNNCGPISSTFVIEEPPLLEVALQSQTDVICFGDATGAITVNTVGGRPGYTYSWTGPNGFTSASANINNLFAGSYALTVTDTSGCTDTLSVDIQQNDQITIDVTTTEIECYGDNDASITINNISGGVAPYDVAWSNFGTGLSQFNLSAGTYTITITDAEDCVREFSIVIDEAPIFLIDPVVTQMSCAGENDASIALNFQGGLDPITVVWDDDASAGVERNNLAPGTYSVTITDGTPCVIQETFTIFNILPLQLSANVTDALDCDDTNSGSINLLIQGGTPPFSVTWSNGATTEDLAAIPPNTYVVTVVDANGCSIEGSWDVNRFEPLTLDVETQSEVDCDTQTVNQTFVAMASGGVPPFSYNWSSGTVSGANNEFMTTDEDGLVQLEVTDALGCTTNFSLNVGIPLLGDPDFELSSFGFSNFGVYAIEDPITFTNLATGDYLSVLWDFGDGSFSGEENPTHTYSAVGSYVVTQTVTYPFGCVYERVITLYVEEGYKLVMPDAFTPNEDGINDFFGPVYEGLSSLELNIYDTWGSLIYTEDDDNFTGWNGKINDEFAENGNYYYTFSAKTFYGKTITAQGAFVFIK</sequence>
<dbReference type="RefSeq" id="WP_320555149.1">
    <property type="nucleotide sequence ID" value="NZ_JAXDAE010000004.1"/>
</dbReference>
<dbReference type="InterPro" id="IPR045828">
    <property type="entry name" value="PKD_Bacteroidetes"/>
</dbReference>
<proteinExistence type="predicted"/>
<dbReference type="Gene3D" id="2.60.40.740">
    <property type="match status" value="2"/>
</dbReference>
<dbReference type="InterPro" id="IPR022409">
    <property type="entry name" value="PKD/Chitinase_dom"/>
</dbReference>
<name>A0ABU5EMM9_9FLAO</name>
<dbReference type="InterPro" id="IPR035986">
    <property type="entry name" value="PKD_dom_sf"/>
</dbReference>
<accession>A0ABU5EMM9</accession>
<dbReference type="Pfam" id="PF13573">
    <property type="entry name" value="SprB"/>
    <property type="match status" value="5"/>
</dbReference>
<dbReference type="InterPro" id="IPR025667">
    <property type="entry name" value="SprB_repeat"/>
</dbReference>
<evidence type="ECO:0000313" key="2">
    <source>
        <dbReference type="EMBL" id="MDY2586775.1"/>
    </source>
</evidence>
<dbReference type="InterPro" id="IPR026341">
    <property type="entry name" value="T9SS_type_B"/>
</dbReference>
<evidence type="ECO:0000313" key="3">
    <source>
        <dbReference type="Proteomes" id="UP001285855"/>
    </source>
</evidence>
<feature type="domain" description="PKD" evidence="1">
    <location>
        <begin position="650"/>
        <end position="708"/>
    </location>
</feature>
<evidence type="ECO:0000259" key="1">
    <source>
        <dbReference type="PROSITE" id="PS50093"/>
    </source>
</evidence>
<dbReference type="Pfam" id="PF19406">
    <property type="entry name" value="PKD_5"/>
    <property type="match status" value="2"/>
</dbReference>
<organism evidence="2 3">
    <name type="scientific">Winogradskyella aquimaris</name>
    <dbReference type="NCBI Taxonomy" id="864074"/>
    <lineage>
        <taxon>Bacteria</taxon>
        <taxon>Pseudomonadati</taxon>
        <taxon>Bacteroidota</taxon>
        <taxon>Flavobacteriia</taxon>
        <taxon>Flavobacteriales</taxon>
        <taxon>Flavobacteriaceae</taxon>
        <taxon>Winogradskyella</taxon>
    </lineage>
</organism>
<feature type="domain" description="PKD" evidence="1">
    <location>
        <begin position="466"/>
        <end position="504"/>
    </location>
</feature>
<dbReference type="SMART" id="SM00089">
    <property type="entry name" value="PKD"/>
    <property type="match status" value="5"/>
</dbReference>
<dbReference type="InterPro" id="IPR000601">
    <property type="entry name" value="PKD_dom"/>
</dbReference>
<dbReference type="Proteomes" id="UP001285855">
    <property type="component" value="Unassembled WGS sequence"/>
</dbReference>
<dbReference type="Pfam" id="PF18911">
    <property type="entry name" value="PKD_4"/>
    <property type="match status" value="4"/>
</dbReference>
<feature type="domain" description="PKD" evidence="1">
    <location>
        <begin position="136"/>
        <end position="190"/>
    </location>
</feature>
<dbReference type="Gene3D" id="2.60.40.2700">
    <property type="match status" value="4"/>
</dbReference>
<dbReference type="CDD" id="cd00146">
    <property type="entry name" value="PKD"/>
    <property type="match status" value="4"/>
</dbReference>
<dbReference type="NCBIfam" id="TIGR04131">
    <property type="entry name" value="Bac_Flav_CTERM"/>
    <property type="match status" value="1"/>
</dbReference>
<dbReference type="SUPFAM" id="SSF49299">
    <property type="entry name" value="PKD domain"/>
    <property type="match status" value="6"/>
</dbReference>
<dbReference type="Gene3D" id="2.60.40.10">
    <property type="entry name" value="Immunoglobulins"/>
    <property type="match status" value="9"/>
</dbReference>
<dbReference type="PROSITE" id="PS50093">
    <property type="entry name" value="PKD"/>
    <property type="match status" value="5"/>
</dbReference>
<reference evidence="2 3" key="1">
    <citation type="submission" date="2023-11" db="EMBL/GenBank/DDBJ databases">
        <title>Winogradskyella pelagius sp. nov., isolated from coastal sediment.</title>
        <authorList>
            <person name="Li F."/>
        </authorList>
    </citation>
    <scope>NUCLEOTIDE SEQUENCE [LARGE SCALE GENOMIC DNA]</scope>
    <source>
        <strain evidence="2 3">KCTC 23502</strain>
    </source>
</reference>